<reference evidence="2 3" key="1">
    <citation type="submission" date="2024-01" db="EMBL/GenBank/DDBJ databases">
        <title>Genome assemblies of Stephania.</title>
        <authorList>
            <person name="Yang L."/>
        </authorList>
    </citation>
    <scope>NUCLEOTIDE SEQUENCE [LARGE SCALE GENOMIC DNA]</scope>
    <source>
        <strain evidence="2">JXDWG</strain>
        <tissue evidence="2">Leaf</tissue>
    </source>
</reference>
<keyword evidence="1" id="KW-1133">Transmembrane helix</keyword>
<evidence type="ECO:0000256" key="1">
    <source>
        <dbReference type="SAM" id="Phobius"/>
    </source>
</evidence>
<dbReference type="EMBL" id="JBBNAG010000008">
    <property type="protein sequence ID" value="KAK9111448.1"/>
    <property type="molecule type" value="Genomic_DNA"/>
</dbReference>
<keyword evidence="1" id="KW-0812">Transmembrane</keyword>
<feature type="transmembrane region" description="Helical" evidence="1">
    <location>
        <begin position="72"/>
        <end position="94"/>
    </location>
</feature>
<dbReference type="PANTHER" id="PTHR33133:SF5">
    <property type="entry name" value="OS08G0107100 PROTEIN"/>
    <property type="match status" value="1"/>
</dbReference>
<feature type="transmembrane region" description="Helical" evidence="1">
    <location>
        <begin position="6"/>
        <end position="29"/>
    </location>
</feature>
<keyword evidence="3" id="KW-1185">Reference proteome</keyword>
<evidence type="ECO:0008006" key="4">
    <source>
        <dbReference type="Google" id="ProtNLM"/>
    </source>
</evidence>
<evidence type="ECO:0000313" key="3">
    <source>
        <dbReference type="Proteomes" id="UP001419268"/>
    </source>
</evidence>
<feature type="transmembrane region" description="Helical" evidence="1">
    <location>
        <begin position="218"/>
        <end position="250"/>
    </location>
</feature>
<organism evidence="2 3">
    <name type="scientific">Stephania cephalantha</name>
    <dbReference type="NCBI Taxonomy" id="152367"/>
    <lineage>
        <taxon>Eukaryota</taxon>
        <taxon>Viridiplantae</taxon>
        <taxon>Streptophyta</taxon>
        <taxon>Embryophyta</taxon>
        <taxon>Tracheophyta</taxon>
        <taxon>Spermatophyta</taxon>
        <taxon>Magnoliopsida</taxon>
        <taxon>Ranunculales</taxon>
        <taxon>Menispermaceae</taxon>
        <taxon>Menispermoideae</taxon>
        <taxon>Cissampelideae</taxon>
        <taxon>Stephania</taxon>
    </lineage>
</organism>
<sequence>MIRTSIGLFDLQVFLISVHFFFFYTICFAESERTYYNSYQPIMDREQEELQFMSLYGTFQEAFKVICLWTKIFSQITIALILPLSFIFLAHIQISDILFAKILTNEQALDYTRSGSPMYNRIADRLSSEWTVYWLFKGAYLLFVLVFSLLSTSAVVYTIASIYTGKGISFKKVMSVVPKVWKRLMVTFLCNFIIILGYNIVSLLVFLLWFLIMAPTVIGVAFLVILFIVYLVGFVYISVIWHLASVVSVLEDKYGIQAMVKSNALIKGKMLLGSAIFVMFQFTLVVIQIAFESLVVQEESLGRRVSYGIMCFVLLMMLILIGLTVQTIVYFLCKSFHHENIDKSVLSDHLEVYAGEYYVPLKGRDVQMEQIPAV</sequence>
<comment type="caution">
    <text evidence="2">The sequence shown here is derived from an EMBL/GenBank/DDBJ whole genome shotgun (WGS) entry which is preliminary data.</text>
</comment>
<gene>
    <name evidence="2" type="ORF">Scep_018967</name>
</gene>
<dbReference type="PANTHER" id="PTHR33133">
    <property type="entry name" value="OS08G0107100 PROTEIN-RELATED"/>
    <property type="match status" value="1"/>
</dbReference>
<feature type="transmembrane region" description="Helical" evidence="1">
    <location>
        <begin position="307"/>
        <end position="333"/>
    </location>
</feature>
<feature type="transmembrane region" description="Helical" evidence="1">
    <location>
        <begin position="184"/>
        <end position="212"/>
    </location>
</feature>
<feature type="transmembrane region" description="Helical" evidence="1">
    <location>
        <begin position="271"/>
        <end position="291"/>
    </location>
</feature>
<feature type="transmembrane region" description="Helical" evidence="1">
    <location>
        <begin position="139"/>
        <end position="163"/>
    </location>
</feature>
<name>A0AAP0IA12_9MAGN</name>
<proteinExistence type="predicted"/>
<dbReference type="Proteomes" id="UP001419268">
    <property type="component" value="Unassembled WGS sequence"/>
</dbReference>
<evidence type="ECO:0000313" key="2">
    <source>
        <dbReference type="EMBL" id="KAK9111448.1"/>
    </source>
</evidence>
<accession>A0AAP0IA12</accession>
<keyword evidence="1" id="KW-0472">Membrane</keyword>
<protein>
    <recommendedName>
        <fullName evidence="4">Polyadenylate-binding protein 1-B-binding protein</fullName>
    </recommendedName>
</protein>
<dbReference type="AlphaFoldDB" id="A0AAP0IA12"/>